<dbReference type="Pfam" id="PF13385">
    <property type="entry name" value="Laminin_G_3"/>
    <property type="match status" value="2"/>
</dbReference>
<dbReference type="PANTHER" id="PTHR46943">
    <property type="entry name" value="PENTRAXIN-RELATED PROTEIN PTX3"/>
    <property type="match status" value="1"/>
</dbReference>
<dbReference type="InterPro" id="IPR042837">
    <property type="entry name" value="PTX3"/>
</dbReference>
<evidence type="ECO:0000256" key="4">
    <source>
        <dbReference type="SAM" id="SignalP"/>
    </source>
</evidence>
<feature type="domain" description="LamG-like jellyroll fold" evidence="5">
    <location>
        <begin position="1011"/>
        <end position="1166"/>
    </location>
</feature>
<dbReference type="Proteomes" id="UP001340816">
    <property type="component" value="Chromosome"/>
</dbReference>
<keyword evidence="7" id="KW-1185">Reference proteome</keyword>
<dbReference type="SUPFAM" id="SSF49899">
    <property type="entry name" value="Concanavalin A-like lectins/glucanases"/>
    <property type="match status" value="2"/>
</dbReference>
<dbReference type="InterPro" id="IPR013320">
    <property type="entry name" value="ConA-like_dom_sf"/>
</dbReference>
<evidence type="ECO:0000256" key="2">
    <source>
        <dbReference type="ARBA" id="ARBA00023157"/>
    </source>
</evidence>
<feature type="chain" id="PRO_5045230706" evidence="4">
    <location>
        <begin position="25"/>
        <end position="1182"/>
    </location>
</feature>
<proteinExistence type="predicted"/>
<reference evidence="6 7" key="1">
    <citation type="submission" date="2022-10" db="EMBL/GenBank/DDBJ databases">
        <title>The complete genomes of actinobacterial strains from the NBC collection.</title>
        <authorList>
            <person name="Joergensen T.S."/>
            <person name="Alvarez Arevalo M."/>
            <person name="Sterndorff E.B."/>
            <person name="Faurdal D."/>
            <person name="Vuksanovic O."/>
            <person name="Mourched A.-S."/>
            <person name="Charusanti P."/>
            <person name="Shaw S."/>
            <person name="Blin K."/>
            <person name="Weber T."/>
        </authorList>
    </citation>
    <scope>NUCLEOTIDE SEQUENCE [LARGE SCALE GENOMIC DNA]</scope>
    <source>
        <strain evidence="6 7">NBC 01752</strain>
    </source>
</reference>
<evidence type="ECO:0000256" key="3">
    <source>
        <dbReference type="SAM" id="MobiDB-lite"/>
    </source>
</evidence>
<evidence type="ECO:0000259" key="5">
    <source>
        <dbReference type="SMART" id="SM00560"/>
    </source>
</evidence>
<sequence>MTVVSAALALAVVPVEATATGAGAADTAADEAARGKAFWEDDILPTATAEEKASQKAVDSGKAVEVGELTTATSRVVANPDGTFTAEAATSPERVRKNGAWTAVDTTLAVRPDGSLAPRAAEDVRLSGGEKDTPLARLTTGDKEYAVSSPWTLPKPEVDGASAVYRSVLPDVDLAVQVHPDGFTYHLVLHSREAAANPALKKVEFPVESRGLSVRADGTGTATFVDDTGHAVVSSGSALMWDAGTPEPTATKAASKAASRSTSSVAAVADSLGASARSRTAVMETDVTDDTLSIVPDQEFLADSATTFPVVLDPPAVKATLTGWTTLWSSSPGTSFWKTKHALGVGYDAFVDNKKARSLFQFDTRKVAGKKILGATFTPYAIWSANCDKKNIELYRTSKISGSTTWSNPPKWYTKADTVSAAKGHSASCPDGDIEFDATSAVAYTAKAKDTLTTLGLRADEGDAIAWKQFMSPLDPDATSARKPRLSITYVTPPNAKPSSVKMSDPKVSCSAAASPALIRDKTPRLTATPTSSDASNASLRPNFELYKGTSATPTSLKPSAWTDSGTAGTIPTATLEDGVSYKFRARTEYKYTYAGSTHSLFGPWSSSCFFKVDSKGPPAPKVTSAVFPECAGTTCDSADPEHGSVGMTAAFKIDAGASDVRRYDWWLNGVKLGTKSFTANTSSYEIEAAPDKRLTNTLRVQTFDGAGNPGGTYDYLFKVAKGSDPVASWKLDDGTGTTAADSSGKNRPLTLTPSAAWTDKARLGGGLRGDGTGVSGSTAASVLDTTNSFTVSAWARLTAKDHISTVATQSGTRAGSFQIYYSQSLDRWVFNRYSADVDSPVITRAQSTKPPVVGAWTHLMGVYDQNKKQIRLYVNGQLQATTEYTTPWAAKGSFEVGRMKAVGGLTDYFEGDLDQIQVWNRVVFDNELEPIANAENPATGHNEAVLLANWALDESSGTTAADASGRGNMLHLQTGAAFAPTDDPAHGNVLALDAAKLGRATSPVALDESGSYTVAGWVNLGDGELDDTTKAYSPTVFAHPGAKRNSFRLWYRQEAGESIGDWNFGRYETDVLDGPAASVVSDEVNSPGGWVHVVAVFDSVNQAVKLYVSGQRQGDEDGVLSEAAFQPTGPLMVGGARRHDNGEWGNALPGQLDDLRVYAGVLSEAEITQLSTVDEPPVPVE</sequence>
<feature type="region of interest" description="Disordered" evidence="3">
    <location>
        <begin position="551"/>
        <end position="570"/>
    </location>
</feature>
<dbReference type="RefSeq" id="WP_326759705.1">
    <property type="nucleotide sequence ID" value="NZ_CP109135.1"/>
</dbReference>
<dbReference type="EMBL" id="CP109135">
    <property type="protein sequence ID" value="WSD15716.1"/>
    <property type="molecule type" value="Genomic_DNA"/>
</dbReference>
<dbReference type="PANTHER" id="PTHR46943:SF1">
    <property type="entry name" value="PENTRAXIN-RELATED PROTEIN PTX3"/>
    <property type="match status" value="1"/>
</dbReference>
<evidence type="ECO:0000313" key="7">
    <source>
        <dbReference type="Proteomes" id="UP001340816"/>
    </source>
</evidence>
<dbReference type="SMART" id="SM00560">
    <property type="entry name" value="LamGL"/>
    <property type="match status" value="2"/>
</dbReference>
<gene>
    <name evidence="6" type="ORF">OHB35_22055</name>
</gene>
<name>A0ABZ1HDU5_STRPH</name>
<keyword evidence="1 4" id="KW-0732">Signal</keyword>
<protein>
    <submittedName>
        <fullName evidence="6">LamG domain-containing protein</fullName>
    </submittedName>
</protein>
<organism evidence="6 7">
    <name type="scientific">Streptomyces phaeochromogenes</name>
    <dbReference type="NCBI Taxonomy" id="1923"/>
    <lineage>
        <taxon>Bacteria</taxon>
        <taxon>Bacillati</taxon>
        <taxon>Actinomycetota</taxon>
        <taxon>Actinomycetes</taxon>
        <taxon>Kitasatosporales</taxon>
        <taxon>Streptomycetaceae</taxon>
        <taxon>Streptomyces</taxon>
        <taxon>Streptomyces phaeochromogenes group</taxon>
    </lineage>
</organism>
<keyword evidence="2" id="KW-1015">Disulfide bond</keyword>
<accession>A0ABZ1HDU5</accession>
<dbReference type="Gene3D" id="2.60.120.200">
    <property type="match status" value="2"/>
</dbReference>
<evidence type="ECO:0000256" key="1">
    <source>
        <dbReference type="ARBA" id="ARBA00022729"/>
    </source>
</evidence>
<feature type="domain" description="LamG-like jellyroll fold" evidence="5">
    <location>
        <begin position="788"/>
        <end position="927"/>
    </location>
</feature>
<dbReference type="InterPro" id="IPR006558">
    <property type="entry name" value="LamG-like"/>
</dbReference>
<evidence type="ECO:0000313" key="6">
    <source>
        <dbReference type="EMBL" id="WSD15716.1"/>
    </source>
</evidence>
<feature type="signal peptide" evidence="4">
    <location>
        <begin position="1"/>
        <end position="24"/>
    </location>
</feature>